<protein>
    <recommendedName>
        <fullName evidence="6">EF-hand domain-containing protein</fullName>
    </recommendedName>
</protein>
<dbReference type="Proteomes" id="UP000682877">
    <property type="component" value="Chromosome 5"/>
</dbReference>
<reference evidence="7" key="1">
    <citation type="submission" date="2021-01" db="EMBL/GenBank/DDBJ databases">
        <authorList>
            <person name="Bezrukov I."/>
        </authorList>
    </citation>
    <scope>NUCLEOTIDE SEQUENCE</scope>
</reference>
<dbReference type="SUPFAM" id="SSF47473">
    <property type="entry name" value="EF-hand"/>
    <property type="match status" value="1"/>
</dbReference>
<evidence type="ECO:0000256" key="2">
    <source>
        <dbReference type="ARBA" id="ARBA00022723"/>
    </source>
</evidence>
<sequence>MKERGKRTATERRNDDVSLYYSTPSEFSCRKHPSVSSGVGICPYCLNDRLINLVCSECGEQRLSSCSCSDISPNRTSNAAVDAAAVDAAAGENVVRISSLIDEETTKQRKETKQRKTEEVVVFKRSSSSCVEINKRTKNHRFSRIGRFFRKINLKKERDFEKNNNNDSWVLDYNNDVKKLGVSRSRSLCSFRAKDLYCLGSEEDGSSYSGAFSAARSSSVNGGLGLCETEYPRKSNFEGRKSNFSETTEHRKSNFEGGRKSNFSETTTENRKSNFSESEPPRRSGFEARKSNFSETEYPTRRSNFSETEYNSRRGNNPATAENHPRRSSNYEAARKSDSAAMNFTRRVMSMKESSYFTGGEEPGFIDLKFDSSGGGGDVNDGVLEHGGGGGSCRKDGGELHSMEDLNTFAADCVVVSCCCNCLVLQIAIFIFLGLPQKLVKNTRKCYTKWGINRRIKRMGFCCECRENTEVDLEWRKESMMSMEMEGFGCIEEVEQAIEEFSKNDIFARFDMDNDGSLTQLELAALLRSLGIKPRGDQISLLLNQIDRNGNGSIEFDELVVAILPDINEEVLINQEQLMEVFRSFDRDGNGSITAAELAGSMAKMGHPLTYRELTEMMREADSNGDGVISFNEFSHIMAKSAADFLGLTAS</sequence>
<feature type="compositionally biased region" description="Basic and acidic residues" evidence="5">
    <location>
        <begin position="237"/>
        <end position="259"/>
    </location>
</feature>
<evidence type="ECO:0000313" key="7">
    <source>
        <dbReference type="EMBL" id="CAE6066413.1"/>
    </source>
</evidence>
<keyword evidence="8" id="KW-1185">Reference proteome</keyword>
<evidence type="ECO:0000313" key="8">
    <source>
        <dbReference type="Proteomes" id="UP000682877"/>
    </source>
</evidence>
<keyword evidence="4" id="KW-0106">Calcium</keyword>
<feature type="domain" description="EF-hand" evidence="6">
    <location>
        <begin position="498"/>
        <end position="533"/>
    </location>
</feature>
<feature type="compositionally biased region" description="Basic and acidic residues" evidence="5">
    <location>
        <begin position="268"/>
        <end position="292"/>
    </location>
</feature>
<evidence type="ECO:0000259" key="6">
    <source>
        <dbReference type="PROSITE" id="PS50222"/>
    </source>
</evidence>
<keyword evidence="3" id="KW-0677">Repeat</keyword>
<keyword evidence="2" id="KW-0479">Metal-binding</keyword>
<dbReference type="AlphaFoldDB" id="A0A8S2A7F4"/>
<dbReference type="PANTHER" id="PTHR34197:SF3">
    <property type="entry name" value="DUF740 FAMILY PROTEIN"/>
    <property type="match status" value="1"/>
</dbReference>
<feature type="domain" description="EF-hand" evidence="6">
    <location>
        <begin position="609"/>
        <end position="644"/>
    </location>
</feature>
<organism evidence="7 8">
    <name type="scientific">Arabidopsis arenosa</name>
    <name type="common">Sand rock-cress</name>
    <name type="synonym">Cardaminopsis arenosa</name>
    <dbReference type="NCBI Taxonomy" id="38785"/>
    <lineage>
        <taxon>Eukaryota</taxon>
        <taxon>Viridiplantae</taxon>
        <taxon>Streptophyta</taxon>
        <taxon>Embryophyta</taxon>
        <taxon>Tracheophyta</taxon>
        <taxon>Spermatophyta</taxon>
        <taxon>Magnoliopsida</taxon>
        <taxon>eudicotyledons</taxon>
        <taxon>Gunneridae</taxon>
        <taxon>Pentapetalae</taxon>
        <taxon>rosids</taxon>
        <taxon>malvids</taxon>
        <taxon>Brassicales</taxon>
        <taxon>Brassicaceae</taxon>
        <taxon>Camelineae</taxon>
        <taxon>Arabidopsis</taxon>
    </lineage>
</organism>
<feature type="domain" description="EF-hand" evidence="6">
    <location>
        <begin position="573"/>
        <end position="608"/>
    </location>
</feature>
<dbReference type="InterPro" id="IPR011992">
    <property type="entry name" value="EF-hand-dom_pair"/>
</dbReference>
<feature type="domain" description="EF-hand" evidence="6">
    <location>
        <begin position="534"/>
        <end position="569"/>
    </location>
</feature>
<evidence type="ECO:0000256" key="5">
    <source>
        <dbReference type="SAM" id="MobiDB-lite"/>
    </source>
</evidence>
<gene>
    <name evidence="7" type="ORF">AARE701A_LOCUS11965</name>
</gene>
<feature type="compositionally biased region" description="Polar residues" evidence="5">
    <location>
        <begin position="293"/>
        <end position="320"/>
    </location>
</feature>
<dbReference type="PROSITE" id="PS00018">
    <property type="entry name" value="EF_HAND_1"/>
    <property type="match status" value="4"/>
</dbReference>
<evidence type="ECO:0000256" key="3">
    <source>
        <dbReference type="ARBA" id="ARBA00022737"/>
    </source>
</evidence>
<evidence type="ECO:0000256" key="1">
    <source>
        <dbReference type="ARBA" id="ARBA00003291"/>
    </source>
</evidence>
<dbReference type="FunFam" id="1.10.238.10:FF:000313">
    <property type="entry name" value="Probable calcium-binding protein CML16"/>
    <property type="match status" value="1"/>
</dbReference>
<feature type="region of interest" description="Disordered" evidence="5">
    <location>
        <begin position="237"/>
        <end position="337"/>
    </location>
</feature>
<dbReference type="GO" id="GO:0005509">
    <property type="term" value="F:calcium ion binding"/>
    <property type="evidence" value="ECO:0007669"/>
    <property type="project" value="InterPro"/>
</dbReference>
<dbReference type="PANTHER" id="PTHR34197">
    <property type="entry name" value="OS04G0591300 PROTEIN"/>
    <property type="match status" value="1"/>
</dbReference>
<dbReference type="InterPro" id="IPR002048">
    <property type="entry name" value="EF_hand_dom"/>
</dbReference>
<comment type="function">
    <text evidence="1">Potential calcium sensor.</text>
</comment>
<dbReference type="Gene3D" id="1.10.238.10">
    <property type="entry name" value="EF-hand"/>
    <property type="match status" value="2"/>
</dbReference>
<proteinExistence type="predicted"/>
<dbReference type="EMBL" id="LR999455">
    <property type="protein sequence ID" value="CAE6066413.1"/>
    <property type="molecule type" value="Genomic_DNA"/>
</dbReference>
<accession>A0A8S2A7F4</accession>
<dbReference type="InterPro" id="IPR018247">
    <property type="entry name" value="EF_Hand_1_Ca_BS"/>
</dbReference>
<dbReference type="Pfam" id="PF13499">
    <property type="entry name" value="EF-hand_7"/>
    <property type="match status" value="2"/>
</dbReference>
<dbReference type="CDD" id="cd00051">
    <property type="entry name" value="EFh"/>
    <property type="match status" value="1"/>
</dbReference>
<name>A0A8S2A7F4_ARAAE</name>
<dbReference type="SMART" id="SM00054">
    <property type="entry name" value="EFh"/>
    <property type="match status" value="4"/>
</dbReference>
<evidence type="ECO:0000256" key="4">
    <source>
        <dbReference type="ARBA" id="ARBA00022837"/>
    </source>
</evidence>
<dbReference type="PROSITE" id="PS50222">
    <property type="entry name" value="EF_HAND_2"/>
    <property type="match status" value="4"/>
</dbReference>